<evidence type="ECO:0000313" key="2">
    <source>
        <dbReference type="EMBL" id="KAK0673023.1"/>
    </source>
</evidence>
<name>A0AA40DFE5_9PEZI</name>
<feature type="compositionally biased region" description="Basic and acidic residues" evidence="1">
    <location>
        <begin position="57"/>
        <end position="66"/>
    </location>
</feature>
<feature type="compositionally biased region" description="Polar residues" evidence="1">
    <location>
        <begin position="1"/>
        <end position="17"/>
    </location>
</feature>
<feature type="compositionally biased region" description="Low complexity" evidence="1">
    <location>
        <begin position="109"/>
        <end position="123"/>
    </location>
</feature>
<feature type="region of interest" description="Disordered" evidence="1">
    <location>
        <begin position="163"/>
        <end position="197"/>
    </location>
</feature>
<sequence length="260" mass="28660">MSSNSRNANNNGQQERSQQPPAYPQQQQQHQRQPTPPHSPIIGQPPVTPYPLDLDMAQERIKDRRLAITGPDAVSPPDYSDPHPPTHHWNSEANRPGSPDLRARQRALSSQSQEPQSSSPYSQWIPEQLLGSSTRSTRAPNPQSPLISAAGSVVNYSAINNSGRSTLLNSRSPSVLHESPSYQSEPGPRRFSRPRSCPRCSRIGIRWGLYCPICRMPLRRRPIQGMVKGDDKGDGKEDGKKDGTNDGKKDGRGNRAPTAA</sequence>
<protein>
    <submittedName>
        <fullName evidence="2">Uncharacterized protein</fullName>
    </submittedName>
</protein>
<organism evidence="2 3">
    <name type="scientific">Cercophora samala</name>
    <dbReference type="NCBI Taxonomy" id="330535"/>
    <lineage>
        <taxon>Eukaryota</taxon>
        <taxon>Fungi</taxon>
        <taxon>Dikarya</taxon>
        <taxon>Ascomycota</taxon>
        <taxon>Pezizomycotina</taxon>
        <taxon>Sordariomycetes</taxon>
        <taxon>Sordariomycetidae</taxon>
        <taxon>Sordariales</taxon>
        <taxon>Lasiosphaeriaceae</taxon>
        <taxon>Cercophora</taxon>
    </lineage>
</organism>
<dbReference type="AlphaFoldDB" id="A0AA40DFE5"/>
<feature type="compositionally biased region" description="Low complexity" evidence="1">
    <location>
        <begin position="18"/>
        <end position="33"/>
    </location>
</feature>
<keyword evidence="3" id="KW-1185">Reference proteome</keyword>
<evidence type="ECO:0000256" key="1">
    <source>
        <dbReference type="SAM" id="MobiDB-lite"/>
    </source>
</evidence>
<feature type="region of interest" description="Disordered" evidence="1">
    <location>
        <begin position="1"/>
        <end position="148"/>
    </location>
</feature>
<proteinExistence type="predicted"/>
<feature type="compositionally biased region" description="Polar residues" evidence="1">
    <location>
        <begin position="163"/>
        <end position="173"/>
    </location>
</feature>
<dbReference type="EMBL" id="JAULSY010000009">
    <property type="protein sequence ID" value="KAK0673023.1"/>
    <property type="molecule type" value="Genomic_DNA"/>
</dbReference>
<accession>A0AA40DFE5</accession>
<comment type="caution">
    <text evidence="2">The sequence shown here is derived from an EMBL/GenBank/DDBJ whole genome shotgun (WGS) entry which is preliminary data.</text>
</comment>
<evidence type="ECO:0000313" key="3">
    <source>
        <dbReference type="Proteomes" id="UP001174997"/>
    </source>
</evidence>
<feature type="compositionally biased region" description="Polar residues" evidence="1">
    <location>
        <begin position="130"/>
        <end position="146"/>
    </location>
</feature>
<feature type="compositionally biased region" description="Basic and acidic residues" evidence="1">
    <location>
        <begin position="228"/>
        <end position="253"/>
    </location>
</feature>
<feature type="region of interest" description="Disordered" evidence="1">
    <location>
        <begin position="221"/>
        <end position="260"/>
    </location>
</feature>
<reference evidence="2" key="1">
    <citation type="submission" date="2023-06" db="EMBL/GenBank/DDBJ databases">
        <title>Genome-scale phylogeny and comparative genomics of the fungal order Sordariales.</title>
        <authorList>
            <consortium name="Lawrence Berkeley National Laboratory"/>
            <person name="Hensen N."/>
            <person name="Bonometti L."/>
            <person name="Westerberg I."/>
            <person name="Brannstrom I.O."/>
            <person name="Guillou S."/>
            <person name="Cros-Aarteil S."/>
            <person name="Calhoun S."/>
            <person name="Haridas S."/>
            <person name="Kuo A."/>
            <person name="Mondo S."/>
            <person name="Pangilinan J."/>
            <person name="Riley R."/>
            <person name="Labutti K."/>
            <person name="Andreopoulos B."/>
            <person name="Lipzen A."/>
            <person name="Chen C."/>
            <person name="Yanf M."/>
            <person name="Daum C."/>
            <person name="Ng V."/>
            <person name="Clum A."/>
            <person name="Steindorff A."/>
            <person name="Ohm R."/>
            <person name="Martin F."/>
            <person name="Silar P."/>
            <person name="Natvig D."/>
            <person name="Lalanne C."/>
            <person name="Gautier V."/>
            <person name="Ament-Velasquez S.L."/>
            <person name="Kruys A."/>
            <person name="Hutchinson M.I."/>
            <person name="Powell A.J."/>
            <person name="Barry K."/>
            <person name="Miller A.N."/>
            <person name="Grigoriev I.V."/>
            <person name="Debuchy R."/>
            <person name="Gladieux P."/>
            <person name="Thoren M.H."/>
            <person name="Johannesson H."/>
        </authorList>
    </citation>
    <scope>NUCLEOTIDE SEQUENCE</scope>
    <source>
        <strain evidence="2">CBS 307.81</strain>
    </source>
</reference>
<gene>
    <name evidence="2" type="ORF">QBC41DRAFT_312596</name>
</gene>
<dbReference type="Proteomes" id="UP001174997">
    <property type="component" value="Unassembled WGS sequence"/>
</dbReference>